<accession>A0ABX8ZK03</accession>
<name>A0ABX8ZK03_9SPHN</name>
<evidence type="ECO:0000313" key="1">
    <source>
        <dbReference type="EMBL" id="QZD87513.1"/>
    </source>
</evidence>
<evidence type="ECO:0000313" key="2">
    <source>
        <dbReference type="Proteomes" id="UP000824280"/>
    </source>
</evidence>
<keyword evidence="2" id="KW-1185">Reference proteome</keyword>
<organism evidence="1 2">
    <name type="scientific">Qipengyuania psychrotolerans</name>
    <dbReference type="NCBI Taxonomy" id="2867238"/>
    <lineage>
        <taxon>Bacteria</taxon>
        <taxon>Pseudomonadati</taxon>
        <taxon>Pseudomonadota</taxon>
        <taxon>Alphaproteobacteria</taxon>
        <taxon>Sphingomonadales</taxon>
        <taxon>Erythrobacteraceae</taxon>
        <taxon>Qipengyuania</taxon>
    </lineage>
</organism>
<gene>
    <name evidence="1" type="ORF">K3166_02040</name>
</gene>
<proteinExistence type="predicted"/>
<reference evidence="1 2" key="1">
    <citation type="submission" date="2021-08" db="EMBL/GenBank/DDBJ databases">
        <title>Comparative Genomics Analysis of the Genus Qipengyuania Reveals Extensive Genetic Diversity and Metabolic Versatility, Including the Description of Fifteen Novel Species.</title>
        <authorList>
            <person name="Liu Y."/>
        </authorList>
    </citation>
    <scope>NUCLEOTIDE SEQUENCE [LARGE SCALE GENOMIC DNA]</scope>
    <source>
        <strain evidence="1 2">1XM2-8</strain>
    </source>
</reference>
<dbReference type="EMBL" id="CP081297">
    <property type="protein sequence ID" value="QZD87513.1"/>
    <property type="molecule type" value="Genomic_DNA"/>
</dbReference>
<protein>
    <submittedName>
        <fullName evidence="1">PF20097 family protein</fullName>
    </submittedName>
</protein>
<dbReference type="Proteomes" id="UP000824280">
    <property type="component" value="Chromosome"/>
</dbReference>
<sequence length="70" mass="8023">MAAAKACPKCDGRMEDGFVVDHGYGEKHVAGWQSGKPVKKWWGLKVDKKRLLSIESWRCNRCGFLEHYAR</sequence>
<dbReference type="RefSeq" id="WP_221423051.1">
    <property type="nucleotide sequence ID" value="NZ_CP081297.1"/>
</dbReference>